<evidence type="ECO:0000313" key="1">
    <source>
        <dbReference type="EMBL" id="EQW15898.1"/>
    </source>
</evidence>
<keyword evidence="2" id="KW-1185">Reference proteome</keyword>
<sequence length="34" mass="3921">MKNQNDREAALFTAAKMLQAEIAILCNLKYSTYR</sequence>
<name>W1MXA3_SCAIO</name>
<organism evidence="1 2">
    <name type="scientific">Scardovia inopinata F0304</name>
    <dbReference type="NCBI Taxonomy" id="641146"/>
    <lineage>
        <taxon>Bacteria</taxon>
        <taxon>Bacillati</taxon>
        <taxon>Actinomycetota</taxon>
        <taxon>Actinomycetes</taxon>
        <taxon>Bifidobacteriales</taxon>
        <taxon>Bifidobacteriaceae</taxon>
        <taxon>Scardovia</taxon>
    </lineage>
</organism>
<comment type="caution">
    <text evidence="1">The sequence shown here is derived from an EMBL/GenBank/DDBJ whole genome shotgun (WGS) entry which is preliminary data.</text>
</comment>
<dbReference type="AlphaFoldDB" id="W1MXA3"/>
<proteinExistence type="predicted"/>
<accession>W1MXA3</accession>
<dbReference type="EMBL" id="ADCX01000005">
    <property type="protein sequence ID" value="EQW15898.1"/>
    <property type="molecule type" value="Genomic_DNA"/>
</dbReference>
<protein>
    <submittedName>
        <fullName evidence="1">Uncharacterized protein</fullName>
    </submittedName>
</protein>
<gene>
    <name evidence="1" type="ORF">HMPREF9020_01537</name>
</gene>
<reference evidence="1 2" key="1">
    <citation type="submission" date="2012-01" db="EMBL/GenBank/DDBJ databases">
        <title>The Genome Sequence of Scardovia inopinata F0304.</title>
        <authorList>
            <consortium name="The Broad Institute Genome Sequencing Platform"/>
            <person name="Earl A."/>
            <person name="Ward D."/>
            <person name="Feldgarden M."/>
            <person name="Gevers D."/>
            <person name="Izard J."/>
            <person name="Baranova O.V."/>
            <person name="Blanton J.M."/>
            <person name="Tanner A.C."/>
            <person name="Dewhirst F.E."/>
            <person name="Young S.K."/>
            <person name="Zeng Q."/>
            <person name="Gargeya S."/>
            <person name="Fitzgerald M."/>
            <person name="Haas B."/>
            <person name="Abouelleil A."/>
            <person name="Alvarado L."/>
            <person name="Arachchi H.M."/>
            <person name="Berlin A."/>
            <person name="Chapman S.B."/>
            <person name="Gearin G."/>
            <person name="Goldberg J."/>
            <person name="Griggs A."/>
            <person name="Gujja S."/>
            <person name="Hansen M."/>
            <person name="Heiman D."/>
            <person name="Howarth C."/>
            <person name="Larimer J."/>
            <person name="Lui A."/>
            <person name="MacDonald P.J."/>
            <person name="McCowen C."/>
            <person name="Montmayeur A."/>
            <person name="Murphy C."/>
            <person name="Neiman D."/>
            <person name="Pearson M."/>
            <person name="Priest M."/>
            <person name="Roberts A."/>
            <person name="Saif S."/>
            <person name="Shea T."/>
            <person name="Sisk P."/>
            <person name="Stolte C."/>
            <person name="Sykes S."/>
            <person name="Wortman J."/>
            <person name="Nusbaum C."/>
            <person name="Birren B."/>
        </authorList>
    </citation>
    <scope>NUCLEOTIDE SEQUENCE [LARGE SCALE GENOMIC DNA]</scope>
    <source>
        <strain evidence="1 2">F0304</strain>
    </source>
</reference>
<evidence type="ECO:0000313" key="2">
    <source>
        <dbReference type="Proteomes" id="UP000005777"/>
    </source>
</evidence>
<dbReference type="HOGENOM" id="CLU_3375927_0_0_11"/>
<dbReference type="Proteomes" id="UP000005777">
    <property type="component" value="Unassembled WGS sequence"/>
</dbReference>